<keyword evidence="4" id="KW-1185">Reference proteome</keyword>
<evidence type="ECO:0000259" key="2">
    <source>
        <dbReference type="Pfam" id="PF09994"/>
    </source>
</evidence>
<dbReference type="PANTHER" id="PTHR33840">
    <property type="match status" value="1"/>
</dbReference>
<evidence type="ECO:0000313" key="3">
    <source>
        <dbReference type="EMBL" id="MCF2872183.1"/>
    </source>
</evidence>
<dbReference type="PANTHER" id="PTHR33840:SF1">
    <property type="entry name" value="TLE1 PHOSPHOLIPASE DOMAIN-CONTAINING PROTEIN"/>
    <property type="match status" value="1"/>
</dbReference>
<name>A0ABS9CY60_9RHOB</name>
<gene>
    <name evidence="3" type="ORF">L0664_13990</name>
</gene>
<dbReference type="EMBL" id="JAKGAQ010000003">
    <property type="protein sequence ID" value="MCF2872183.1"/>
    <property type="molecule type" value="Genomic_DNA"/>
</dbReference>
<evidence type="ECO:0000256" key="1">
    <source>
        <dbReference type="SAM" id="MobiDB-lite"/>
    </source>
</evidence>
<dbReference type="InterPro" id="IPR018712">
    <property type="entry name" value="Tle1-like_cat"/>
</dbReference>
<reference evidence="3 4" key="1">
    <citation type="submission" date="2022-01" db="EMBL/GenBank/DDBJ databases">
        <title>Octadecabacter sp. nov., isolated from a marine alga.</title>
        <authorList>
            <person name="Jin M.S."/>
            <person name="Kim H.M."/>
            <person name="Han D.M."/>
            <person name="Jung J.J."/>
            <person name="Jeon C.O."/>
        </authorList>
    </citation>
    <scope>NUCLEOTIDE SEQUENCE [LARGE SCALE GENOMIC DNA]</scope>
    <source>
        <strain evidence="3 4">G9-8</strain>
    </source>
</reference>
<protein>
    <submittedName>
        <fullName evidence="3">DUF2235 domain-containing protein</fullName>
    </submittedName>
</protein>
<evidence type="ECO:0000313" key="4">
    <source>
        <dbReference type="Proteomes" id="UP001200557"/>
    </source>
</evidence>
<accession>A0ABS9CY60</accession>
<feature type="region of interest" description="Disordered" evidence="1">
    <location>
        <begin position="400"/>
        <end position="420"/>
    </location>
</feature>
<dbReference type="Pfam" id="PF09994">
    <property type="entry name" value="T6SS_Tle1-like_cat"/>
    <property type="match status" value="1"/>
</dbReference>
<dbReference type="RefSeq" id="WP_235226506.1">
    <property type="nucleotide sequence ID" value="NZ_JAKGAQ010000003.1"/>
</dbReference>
<feature type="domain" description="T6SS Phospholipase effector Tle1-like catalytic" evidence="2">
    <location>
        <begin position="2"/>
        <end position="296"/>
    </location>
</feature>
<organism evidence="3 4">
    <name type="scientific">Octadecabacter dasysiphoniae</name>
    <dbReference type="NCBI Taxonomy" id="2909341"/>
    <lineage>
        <taxon>Bacteria</taxon>
        <taxon>Pseudomonadati</taxon>
        <taxon>Pseudomonadota</taxon>
        <taxon>Alphaproteobacteria</taxon>
        <taxon>Rhodobacterales</taxon>
        <taxon>Roseobacteraceae</taxon>
        <taxon>Octadecabacter</taxon>
    </lineage>
</organism>
<dbReference type="Proteomes" id="UP001200557">
    <property type="component" value="Unassembled WGS sequence"/>
</dbReference>
<proteinExistence type="predicted"/>
<comment type="caution">
    <text evidence="3">The sequence shown here is derived from an EMBL/GenBank/DDBJ whole genome shotgun (WGS) entry which is preliminary data.</text>
</comment>
<sequence length="420" mass="46397">MKRIAIFIDGTRNRPDAEHPTNVVRLAQSVRHRALDGQSGQGMSQIVLYSTGVGSGQGNTLLARQTDKVFGGALGWGLTSIIVNAYRELMFVYEPGDEVMVFGYSRGAFAARSLVGLIRNCGILKRSSLRYVPDAIKRYRSMAQIDGPDSDESHAFRLKHSPGITTNKDEVKWRKERGLSVADVVPFKIAYMGVWDTVSAMGAPEILPVAKWLNVQYRFHDTRLTSMVLAARHAIAIDERRKLYPSTPWSNSLDLNEKHGEDFKPTHLQQWFPGNHGSVGGGGPRTGLSSISLNWVALGAHAAGLEIDFDEMDKIPATYDVTEDLHNKPVQAGVGAWVSKVLSGDRDGPKTLDDLSMSAVDRRFLKPEYIDTTTLAQVRDPLQNIDENQRDKMRAAHRWINGGDTHLPGRTTRPSGAPAE</sequence>